<evidence type="ECO:0000313" key="3">
    <source>
        <dbReference type="EMBL" id="EOA34888.1"/>
    </source>
</evidence>
<dbReference type="Gene3D" id="1.20.1280.50">
    <property type="match status" value="1"/>
</dbReference>
<dbReference type="InterPro" id="IPR036047">
    <property type="entry name" value="F-box-like_dom_sf"/>
</dbReference>
<dbReference type="InterPro" id="IPR001810">
    <property type="entry name" value="F-box_dom"/>
</dbReference>
<feature type="domain" description="F-box" evidence="2">
    <location>
        <begin position="45"/>
        <end position="93"/>
    </location>
</feature>
<accession>R0IDX0</accession>
<dbReference type="AlphaFoldDB" id="R0IDX0"/>
<evidence type="ECO:0000259" key="2">
    <source>
        <dbReference type="PROSITE" id="PS50181"/>
    </source>
</evidence>
<evidence type="ECO:0000313" key="4">
    <source>
        <dbReference type="Proteomes" id="UP000029121"/>
    </source>
</evidence>
<dbReference type="SUPFAM" id="SSF52047">
    <property type="entry name" value="RNI-like"/>
    <property type="match status" value="1"/>
</dbReference>
<gene>
    <name evidence="3" type="ORF">CARUB_v10022472mg</name>
</gene>
<protein>
    <recommendedName>
        <fullName evidence="2">F-box domain-containing protein</fullName>
    </recommendedName>
</protein>
<evidence type="ECO:0000256" key="1">
    <source>
        <dbReference type="SAM" id="MobiDB-lite"/>
    </source>
</evidence>
<dbReference type="SUPFAM" id="SSF81383">
    <property type="entry name" value="F-box domain"/>
    <property type="match status" value="1"/>
</dbReference>
<dbReference type="InterPro" id="IPR053781">
    <property type="entry name" value="F-box_AtFBL13-like"/>
</dbReference>
<name>R0IDX0_9BRAS</name>
<dbReference type="CDD" id="cd22160">
    <property type="entry name" value="F-box_AtFBL13-like"/>
    <property type="match status" value="1"/>
</dbReference>
<proteinExistence type="predicted"/>
<dbReference type="InterPro" id="IPR055411">
    <property type="entry name" value="LRR_FXL15/At3g58940/PEG3-like"/>
</dbReference>
<feature type="region of interest" description="Disordered" evidence="1">
    <location>
        <begin position="14"/>
        <end position="36"/>
    </location>
</feature>
<reference evidence="4" key="1">
    <citation type="journal article" date="2013" name="Nat. Genet.">
        <title>The Capsella rubella genome and the genomic consequences of rapid mating system evolution.</title>
        <authorList>
            <person name="Slotte T."/>
            <person name="Hazzouri K.M."/>
            <person name="Agren J.A."/>
            <person name="Koenig D."/>
            <person name="Maumus F."/>
            <person name="Guo Y.L."/>
            <person name="Steige K."/>
            <person name="Platts A.E."/>
            <person name="Escobar J.S."/>
            <person name="Newman L.K."/>
            <person name="Wang W."/>
            <person name="Mandakova T."/>
            <person name="Vello E."/>
            <person name="Smith L.M."/>
            <person name="Henz S.R."/>
            <person name="Steffen J."/>
            <person name="Takuno S."/>
            <person name="Brandvain Y."/>
            <person name="Coop G."/>
            <person name="Andolfatto P."/>
            <person name="Hu T.T."/>
            <person name="Blanchette M."/>
            <person name="Clark R.M."/>
            <person name="Quesneville H."/>
            <person name="Nordborg M."/>
            <person name="Gaut B.S."/>
            <person name="Lysak M.A."/>
            <person name="Jenkins J."/>
            <person name="Grimwood J."/>
            <person name="Chapman J."/>
            <person name="Prochnik S."/>
            <person name="Shu S."/>
            <person name="Rokhsar D."/>
            <person name="Schmutz J."/>
            <person name="Weigel D."/>
            <person name="Wright S.I."/>
        </authorList>
    </citation>
    <scope>NUCLEOTIDE SEQUENCE [LARGE SCALE GENOMIC DNA]</scope>
    <source>
        <strain evidence="4">cv. Monte Gargano</strain>
    </source>
</reference>
<feature type="compositionally biased region" description="Polar residues" evidence="1">
    <location>
        <begin position="23"/>
        <end position="32"/>
    </location>
</feature>
<dbReference type="eggNOG" id="ENOG502RZUA">
    <property type="taxonomic scope" value="Eukaryota"/>
</dbReference>
<organism evidence="3 4">
    <name type="scientific">Capsella rubella</name>
    <dbReference type="NCBI Taxonomy" id="81985"/>
    <lineage>
        <taxon>Eukaryota</taxon>
        <taxon>Viridiplantae</taxon>
        <taxon>Streptophyta</taxon>
        <taxon>Embryophyta</taxon>
        <taxon>Tracheophyta</taxon>
        <taxon>Spermatophyta</taxon>
        <taxon>Magnoliopsida</taxon>
        <taxon>eudicotyledons</taxon>
        <taxon>Gunneridae</taxon>
        <taxon>Pentapetalae</taxon>
        <taxon>rosids</taxon>
        <taxon>malvids</taxon>
        <taxon>Brassicales</taxon>
        <taxon>Brassicaceae</taxon>
        <taxon>Camelineae</taxon>
        <taxon>Capsella</taxon>
    </lineage>
</organism>
<dbReference type="PANTHER" id="PTHR32212:SF234">
    <property type="entry name" value="F-BOX_LRR-REPEAT PROTEIN 13-LIKE"/>
    <property type="match status" value="1"/>
</dbReference>
<dbReference type="OrthoDB" id="586691at2759"/>
<sequence length="482" mass="55212">MSCSPLSVLRCFRSRRSSKQTKPKNNASSLSSDARDKQILDHTGEDRISELPNELLVMILKDVATEDVVKTSVLSQRWKNVWKDVPNLVFDMEKATVTNMEHPVVQSDRLAKMITKVINNHNGHLASCIIKHDFYQCHTDVLETWIRLLTLQKHTKALSLSNLRARPRGFHLLQLPQNTFSHPMLEALFLCHYELKTAHAFNRCHNLIILKLDQISTKVDVLNTVIASCPSLKVLVLHVMWSNGRACLKIHNKNLKLLQVACSKVDRFEVSAPRLEILSIDYVFDGQCDFVIHAPRLLFIPKFGSLNMGRRQSMMYNILCKAQETEHIGDKFLVSRDANFFQNGKILMVAVDVMNWKHVEMLRNVLVKWNGVMEVLYIAFKGTNFPKEEGESSFGGTQDKNWEEKVFPNADFRVESVMVFYFTGSKKQFALASRFITQGTVTRKMTFQMSSVPEEMKPETEAAVEKLMKLPKGNAELEIGYY</sequence>
<dbReference type="Pfam" id="PF00646">
    <property type="entry name" value="F-box"/>
    <property type="match status" value="1"/>
</dbReference>
<dbReference type="PROSITE" id="PS50181">
    <property type="entry name" value="FBOX"/>
    <property type="match status" value="1"/>
</dbReference>
<keyword evidence="4" id="KW-1185">Reference proteome</keyword>
<dbReference type="Pfam" id="PF24758">
    <property type="entry name" value="LRR_At5g56370"/>
    <property type="match status" value="1"/>
</dbReference>
<dbReference type="Proteomes" id="UP000029121">
    <property type="component" value="Unassembled WGS sequence"/>
</dbReference>
<dbReference type="PANTHER" id="PTHR32212">
    <property type="entry name" value="CYCLIN-LIKE F-BOX"/>
    <property type="match status" value="1"/>
</dbReference>
<dbReference type="KEGG" id="crb:17896164"/>
<dbReference type="EMBL" id="KB870806">
    <property type="protein sequence ID" value="EOA34888.1"/>
    <property type="molecule type" value="Genomic_DNA"/>
</dbReference>